<protein>
    <submittedName>
        <fullName evidence="6">ABC transporter substrate-binding protein</fullName>
    </submittedName>
</protein>
<dbReference type="InterPro" id="IPR051313">
    <property type="entry name" value="Bact_iron-sidero_bind"/>
</dbReference>
<evidence type="ECO:0000256" key="1">
    <source>
        <dbReference type="ARBA" id="ARBA00004196"/>
    </source>
</evidence>
<evidence type="ECO:0000313" key="7">
    <source>
        <dbReference type="Proteomes" id="UP001596244"/>
    </source>
</evidence>
<evidence type="ECO:0000256" key="3">
    <source>
        <dbReference type="ARBA" id="ARBA00022448"/>
    </source>
</evidence>
<comment type="subcellular location">
    <subcellularLocation>
        <location evidence="1">Cell envelope</location>
    </subcellularLocation>
</comment>
<dbReference type="RefSeq" id="WP_377000296.1">
    <property type="nucleotide sequence ID" value="NZ_JBHSQE010000002.1"/>
</dbReference>
<dbReference type="Gene3D" id="3.40.50.1980">
    <property type="entry name" value="Nitrogenase molybdenum iron protein domain"/>
    <property type="match status" value="2"/>
</dbReference>
<name>A0ABW1QB26_9CORY</name>
<evidence type="ECO:0000256" key="2">
    <source>
        <dbReference type="ARBA" id="ARBA00008814"/>
    </source>
</evidence>
<dbReference type="PANTHER" id="PTHR30532:SF25">
    <property type="entry name" value="IRON(III) DICITRATE-BINDING PERIPLASMIC PROTEIN"/>
    <property type="match status" value="1"/>
</dbReference>
<dbReference type="SUPFAM" id="SSF53807">
    <property type="entry name" value="Helical backbone' metal receptor"/>
    <property type="match status" value="1"/>
</dbReference>
<sequence>MTTVFRAPRQALLLILPLFLLLALVLSACTPAVDTSGAGSTEVAAGGARFHTADEETARLGSDAAPGVFPRTVTHDAGTTEITAKPQRVVVLDTGELDAVLALGITPVGMVTTQGATPVPSYLVDRVKDVATVGTIQEINVEAIAALQPDLILGSTLRVEKLYPQLSAIAPTVFSIRPGYPWKENFLLAADALGEEEKATAILNGYAAELAAIKGSVAPETTVSIVRFMPGKIRLYGRASLTGVVLADAGLARPTNQQVDELSVEISPEEISEADADIVFYSSYGAPDATGESEIIASRSWQEMSAAAAGLAIRVDDDVWFLGLGPIGALQIAEELAAHLEETNR</sequence>
<keyword evidence="4" id="KW-0732">Signal</keyword>
<keyword evidence="7" id="KW-1185">Reference proteome</keyword>
<dbReference type="PROSITE" id="PS50983">
    <property type="entry name" value="FE_B12_PBP"/>
    <property type="match status" value="1"/>
</dbReference>
<dbReference type="PROSITE" id="PS51257">
    <property type="entry name" value="PROKAR_LIPOPROTEIN"/>
    <property type="match status" value="1"/>
</dbReference>
<evidence type="ECO:0000313" key="6">
    <source>
        <dbReference type="EMBL" id="MFC6146069.1"/>
    </source>
</evidence>
<dbReference type="PANTHER" id="PTHR30532">
    <property type="entry name" value="IRON III DICITRATE-BINDING PERIPLASMIC PROTEIN"/>
    <property type="match status" value="1"/>
</dbReference>
<accession>A0ABW1QB26</accession>
<dbReference type="EMBL" id="JBHSQE010000002">
    <property type="protein sequence ID" value="MFC6146069.1"/>
    <property type="molecule type" value="Genomic_DNA"/>
</dbReference>
<reference evidence="7" key="1">
    <citation type="journal article" date="2019" name="Int. J. Syst. Evol. Microbiol.">
        <title>The Global Catalogue of Microorganisms (GCM) 10K type strain sequencing project: providing services to taxonomists for standard genome sequencing and annotation.</title>
        <authorList>
            <consortium name="The Broad Institute Genomics Platform"/>
            <consortium name="The Broad Institute Genome Sequencing Center for Infectious Disease"/>
            <person name="Wu L."/>
            <person name="Ma J."/>
        </authorList>
    </citation>
    <scope>NUCLEOTIDE SEQUENCE [LARGE SCALE GENOMIC DNA]</scope>
    <source>
        <strain evidence="7">CCUG 51943</strain>
    </source>
</reference>
<organism evidence="6 7">
    <name type="scientific">Corynebacterium nasicanis</name>
    <dbReference type="NCBI Taxonomy" id="1448267"/>
    <lineage>
        <taxon>Bacteria</taxon>
        <taxon>Bacillati</taxon>
        <taxon>Actinomycetota</taxon>
        <taxon>Actinomycetes</taxon>
        <taxon>Mycobacteriales</taxon>
        <taxon>Corynebacteriaceae</taxon>
        <taxon>Corynebacterium</taxon>
    </lineage>
</organism>
<dbReference type="Proteomes" id="UP001596244">
    <property type="component" value="Unassembled WGS sequence"/>
</dbReference>
<dbReference type="InterPro" id="IPR002491">
    <property type="entry name" value="ABC_transptr_periplasmic_BD"/>
</dbReference>
<feature type="domain" description="Fe/B12 periplasmic-binding" evidence="5">
    <location>
        <begin position="88"/>
        <end position="344"/>
    </location>
</feature>
<dbReference type="CDD" id="cd01146">
    <property type="entry name" value="FhuD"/>
    <property type="match status" value="1"/>
</dbReference>
<evidence type="ECO:0000256" key="4">
    <source>
        <dbReference type="ARBA" id="ARBA00022729"/>
    </source>
</evidence>
<keyword evidence="3" id="KW-0813">Transport</keyword>
<gene>
    <name evidence="6" type="ORF">ACFPUZ_04520</name>
</gene>
<evidence type="ECO:0000259" key="5">
    <source>
        <dbReference type="PROSITE" id="PS50983"/>
    </source>
</evidence>
<proteinExistence type="inferred from homology"/>
<comment type="caution">
    <text evidence="6">The sequence shown here is derived from an EMBL/GenBank/DDBJ whole genome shotgun (WGS) entry which is preliminary data.</text>
</comment>
<dbReference type="Pfam" id="PF01497">
    <property type="entry name" value="Peripla_BP_2"/>
    <property type="match status" value="1"/>
</dbReference>
<comment type="similarity">
    <text evidence="2">Belongs to the bacterial solute-binding protein 8 family.</text>
</comment>